<name>A0A1I0Q2Z1_9BACT</name>
<dbReference type="Pfam" id="PF14107">
    <property type="entry name" value="DUF4280"/>
    <property type="match status" value="1"/>
</dbReference>
<sequence length="1290" mass="144555">MADKHFVVQGALCKCNFGNTPSKLLVSGGDEYINDFSGISKPVAGTKDTGNPFTPGTFGACSITRGVCAPAVIQWLEAYQDITLSNGGHILMENSKATCATAGTPCIRIIHHGQVAALISSNTDENSTVTTTALNPLAMKPVKKLSPVARTISVCLTKRQPSITFSSVPHKDNSIPCIRVRLNEPLLFEVDSYADTTSIDTSLMNWKVFNGHSVNHTSTFEVTSPSLSFSFDKAGDYRVLAYGKDQTDSPAWLDFNAGDNCLKNELVVNDEKDKQPDSFRLKKDAPANIAVIYEIDPATADEKAKVSMQVTDASNNLIATSRKDHISFTPTNAATSYFVQAIMNKATSNQLVRKKFHTESKGPVTIINQESTHLIRPGTNMSFYVSAMKLQKPLPFDVSSTTRWLLNGKQMGIGPFITIEGNIHLTIPGKYVIEAVVDDDGGFSENAKWHFEVKRNEALQIIIPDSNTNWIVGKCYTLSLQTLMDYDEILDGPVIWEPYGASGCEITNASVRAEGRFLITARLGKSKQSIEIMALKAAVERWCFSDQQLIYKSSIGWQEYIHVFILSVAAANEKIPLHLLQVNPANRIYKVKDLGMGNFNATGELKLSINTRELKPLLTNMSFEWDTFRLLFAIPETVDSILFVGMKSITADGKKYWFPQPQSNKRTQEKGTYVRINARKEIVAVQFYDQQNHYAYKVYKYGEQLRMHIQTKNLSGEELVFQIWENKYQSTDKYCFDGKARINEYDTAEVIIDTRRLKAGNIVEDSLLRCFYVILKSSTDKYYFPPDIADKNLLIPDNVSYFQHIKLSNRFDTFLNKQVRANAPVVLGESVEEEVTETGCPRCNKPITTTMLIKVFPRASASSLQTVADTYNRFMVSTGMNTCWNKAHFFAQVAIESGEYLQVKEGESFNWYWEDLGPTFPPFRTTEGKKNALQWGRAVRRPIHPGVTKEDQQNIANYAYSPASSKGKSLGNTQKNDGWTFRGRGLIQLTGRDAYTYANGFTRKENADILLHPDLVATDMKIAALSSMAFWRWKGLHRAANGNTEVTSTISTLVGKDVTVNGKSSHAAKKHVFNTNTSGLFRVKDCLHGKAPVGPMNRYIIQTNTFSYRLIAQNPTSNQYKYDVYLSDALIKTYVLTTNENGLMPFPETGPNWGRYGTRDGGDDNYIAPVIAAPLLGFFYSLPQNGHKDKLYFNDISASDKRNIGHDGHIEGNDIDIRYPGSTDREGAVLWTEAKRAYKDEKEFIRVLENILRVAGKWGFKKNYAYKKSIKNTTGDSIRIHKNHFHIGLR</sequence>
<dbReference type="EMBL" id="FOJG01000001">
    <property type="protein sequence ID" value="SEW21226.1"/>
    <property type="molecule type" value="Genomic_DNA"/>
</dbReference>
<keyword evidence="2" id="KW-1185">Reference proteome</keyword>
<reference evidence="2" key="1">
    <citation type="submission" date="2016-10" db="EMBL/GenBank/DDBJ databases">
        <authorList>
            <person name="Varghese N."/>
            <person name="Submissions S."/>
        </authorList>
    </citation>
    <scope>NUCLEOTIDE SEQUENCE [LARGE SCALE GENOMIC DNA]</scope>
    <source>
        <strain evidence="2">DSM 3695</strain>
    </source>
</reference>
<accession>A0A1I0Q2Z1</accession>
<dbReference type="STRING" id="29529.SAMN04488122_1183"/>
<dbReference type="Proteomes" id="UP000199310">
    <property type="component" value="Unassembled WGS sequence"/>
</dbReference>
<protein>
    <submittedName>
        <fullName evidence="1">Predicted chitinase</fullName>
    </submittedName>
</protein>
<dbReference type="RefSeq" id="WP_089891782.1">
    <property type="nucleotide sequence ID" value="NZ_FOJG01000001.1"/>
</dbReference>
<gene>
    <name evidence="1" type="ORF">SAMN04488122_1183</name>
</gene>
<organism evidence="1 2">
    <name type="scientific">Chitinophaga arvensicola</name>
    <dbReference type="NCBI Taxonomy" id="29529"/>
    <lineage>
        <taxon>Bacteria</taxon>
        <taxon>Pseudomonadati</taxon>
        <taxon>Bacteroidota</taxon>
        <taxon>Chitinophagia</taxon>
        <taxon>Chitinophagales</taxon>
        <taxon>Chitinophagaceae</taxon>
        <taxon>Chitinophaga</taxon>
    </lineage>
</organism>
<dbReference type="Gene3D" id="1.10.530.10">
    <property type="match status" value="1"/>
</dbReference>
<proteinExistence type="predicted"/>
<dbReference type="InterPro" id="IPR025460">
    <property type="entry name" value="DUF4280"/>
</dbReference>
<dbReference type="InterPro" id="IPR023346">
    <property type="entry name" value="Lysozyme-like_dom_sf"/>
</dbReference>
<dbReference type="SUPFAM" id="SSF53955">
    <property type="entry name" value="Lysozyme-like"/>
    <property type="match status" value="1"/>
</dbReference>
<evidence type="ECO:0000313" key="1">
    <source>
        <dbReference type="EMBL" id="SEW21226.1"/>
    </source>
</evidence>
<dbReference type="OrthoDB" id="882303at2"/>
<evidence type="ECO:0000313" key="2">
    <source>
        <dbReference type="Proteomes" id="UP000199310"/>
    </source>
</evidence>